<evidence type="ECO:0000256" key="3">
    <source>
        <dbReference type="ARBA" id="ARBA00004609"/>
    </source>
</evidence>
<evidence type="ECO:0000256" key="4">
    <source>
        <dbReference type="ARBA" id="ARBA00010973"/>
    </source>
</evidence>
<keyword evidence="11" id="KW-0378">Hydrolase</keyword>
<feature type="domain" description="NodB homology" evidence="23">
    <location>
        <begin position="175"/>
        <end position="375"/>
    </location>
</feature>
<evidence type="ECO:0000256" key="8">
    <source>
        <dbReference type="ARBA" id="ARBA00022622"/>
    </source>
</evidence>
<evidence type="ECO:0000256" key="1">
    <source>
        <dbReference type="ARBA" id="ARBA00001941"/>
    </source>
</evidence>
<keyword evidence="8" id="KW-0336">GPI-anchor</keyword>
<evidence type="ECO:0000256" key="20">
    <source>
        <dbReference type="ARBA" id="ARBA00024056"/>
    </source>
</evidence>
<name>A0AAW0Z7K2_9TREE</name>
<sequence length="470" mass="50326">MLQATTVVLLALTVGASQVFGHTGCGGHEIARRNPGGPVINSRAELRSLQSRRPLGPRQAVTDEASAAQSIDPTQECTAYSYTPVLNAKSGFPTIWQTAEIVPGDNDATTLFASINSTVNSKFPNIGPKGSHTGNFTGVAYNNSDPDCWWTWRQCTTPAADTGLHADITTVPEPDTWGFGFDDGPNCSHNALYDYLRDNGQKATMFYIGSNVMDWPLQALRGLDDGHEICVHTWSHQYMTSFTNEEAFAELYYTRKAIQTVLGVTPKCWRPPYGDVDNRIRLIAESLNLTNIVWSDDTEDWKVGTDGVTAEDVGLNYQAVIDKVGNGTYTSSGPVVLNHELNNFTMSEMVTYYEKIRAAFKYVVPIAAAYNWTTPYVETNVTFPDFLTYTNQSSSSSSSSASPSASAAGSNGAGAVASGSRSGSATSTAASGAASTTAARSSAALGMDAKGAAVWGFSFMLIGRIALSMC</sequence>
<keyword evidence="13" id="KW-0472">Membrane</keyword>
<evidence type="ECO:0000256" key="17">
    <source>
        <dbReference type="ARBA" id="ARBA00023288"/>
    </source>
</evidence>
<dbReference type="AlphaFoldDB" id="A0AAW0Z7K2"/>
<dbReference type="InterPro" id="IPR002509">
    <property type="entry name" value="NODB_dom"/>
</dbReference>
<evidence type="ECO:0000256" key="6">
    <source>
        <dbReference type="ARBA" id="ARBA00022512"/>
    </source>
</evidence>
<evidence type="ECO:0000256" key="19">
    <source>
        <dbReference type="ARBA" id="ARBA00023326"/>
    </source>
</evidence>
<keyword evidence="16" id="KW-0170">Cobalt</keyword>
<keyword evidence="6" id="KW-0134">Cell wall</keyword>
<keyword evidence="15" id="KW-0119">Carbohydrate metabolism</keyword>
<dbReference type="GO" id="GO:0004099">
    <property type="term" value="F:chitin deacetylase activity"/>
    <property type="evidence" value="ECO:0007669"/>
    <property type="project" value="UniProtKB-EC"/>
</dbReference>
<evidence type="ECO:0000256" key="16">
    <source>
        <dbReference type="ARBA" id="ARBA00023285"/>
    </source>
</evidence>
<reference evidence="24 25" key="1">
    <citation type="journal article" date="2024" name="bioRxiv">
        <title>Comparative genomics of Cryptococcus and Kwoniella reveals pathogenesis evolution and contrasting karyotype dynamics via intercentromeric recombination or chromosome fusion.</title>
        <authorList>
            <person name="Coelho M.A."/>
            <person name="David-Palma M."/>
            <person name="Shea T."/>
            <person name="Bowers K."/>
            <person name="McGinley-Smith S."/>
            <person name="Mohammad A.W."/>
            <person name="Gnirke A."/>
            <person name="Yurkov A.M."/>
            <person name="Nowrousian M."/>
            <person name="Sun S."/>
            <person name="Cuomo C.A."/>
            <person name="Heitman J."/>
        </authorList>
    </citation>
    <scope>NUCLEOTIDE SEQUENCE [LARGE SCALE GENOMIC DNA]</scope>
    <source>
        <strain evidence="24 25">CBS 13917</strain>
    </source>
</reference>
<dbReference type="PANTHER" id="PTHR10587:SF98">
    <property type="entry name" value="CHITIN DEACETYLASE"/>
    <property type="match status" value="1"/>
</dbReference>
<evidence type="ECO:0000256" key="22">
    <source>
        <dbReference type="SAM" id="SignalP"/>
    </source>
</evidence>
<dbReference type="GO" id="GO:0046872">
    <property type="term" value="F:metal ion binding"/>
    <property type="evidence" value="ECO:0007669"/>
    <property type="project" value="UniProtKB-KW"/>
</dbReference>
<evidence type="ECO:0000256" key="18">
    <source>
        <dbReference type="ARBA" id="ARBA00023316"/>
    </source>
</evidence>
<dbReference type="GO" id="GO:0006032">
    <property type="term" value="P:chitin catabolic process"/>
    <property type="evidence" value="ECO:0007669"/>
    <property type="project" value="UniProtKB-KW"/>
</dbReference>
<keyword evidence="5" id="KW-1003">Cell membrane</keyword>
<evidence type="ECO:0000313" key="24">
    <source>
        <dbReference type="EMBL" id="KAK8870097.1"/>
    </source>
</evidence>
<keyword evidence="19" id="KW-0624">Polysaccharide degradation</keyword>
<dbReference type="FunFam" id="3.20.20.370:FF:000004">
    <property type="entry name" value="Related to Chitin deacetylase"/>
    <property type="match status" value="1"/>
</dbReference>
<dbReference type="Proteomes" id="UP001388673">
    <property type="component" value="Unassembled WGS sequence"/>
</dbReference>
<evidence type="ECO:0000313" key="25">
    <source>
        <dbReference type="Proteomes" id="UP001388673"/>
    </source>
</evidence>
<dbReference type="GO" id="GO:0005886">
    <property type="term" value="C:plasma membrane"/>
    <property type="evidence" value="ECO:0007669"/>
    <property type="project" value="UniProtKB-SubCell"/>
</dbReference>
<dbReference type="PANTHER" id="PTHR10587">
    <property type="entry name" value="GLYCOSYL TRANSFERASE-RELATED"/>
    <property type="match status" value="1"/>
</dbReference>
<protein>
    <recommendedName>
        <fullName evidence="20">chitin deacetylase</fullName>
        <ecNumber evidence="20">3.5.1.41</ecNumber>
    </recommendedName>
</protein>
<dbReference type="RefSeq" id="XP_066806343.1">
    <property type="nucleotide sequence ID" value="XM_066943801.1"/>
</dbReference>
<dbReference type="GO" id="GO:0000272">
    <property type="term" value="P:polysaccharide catabolic process"/>
    <property type="evidence" value="ECO:0007669"/>
    <property type="project" value="UniProtKB-KW"/>
</dbReference>
<accession>A0AAW0Z7K2</accession>
<dbReference type="EMBL" id="JBCAWK010000001">
    <property type="protein sequence ID" value="KAK8870097.1"/>
    <property type="molecule type" value="Genomic_DNA"/>
</dbReference>
<evidence type="ECO:0000256" key="13">
    <source>
        <dbReference type="ARBA" id="ARBA00023136"/>
    </source>
</evidence>
<comment type="cofactor">
    <cofactor evidence="1">
        <name>Co(2+)</name>
        <dbReference type="ChEBI" id="CHEBI:48828"/>
    </cofactor>
</comment>
<dbReference type="Gene3D" id="3.20.20.370">
    <property type="entry name" value="Glycoside hydrolase/deacetylase"/>
    <property type="match status" value="1"/>
</dbReference>
<dbReference type="KEGG" id="kne:92177927"/>
<evidence type="ECO:0000256" key="12">
    <source>
        <dbReference type="ARBA" id="ARBA00023024"/>
    </source>
</evidence>
<dbReference type="InterPro" id="IPR011330">
    <property type="entry name" value="Glyco_hydro/deAcase_b/a-brl"/>
</dbReference>
<evidence type="ECO:0000256" key="2">
    <source>
        <dbReference type="ARBA" id="ARBA00004191"/>
    </source>
</evidence>
<gene>
    <name evidence="24" type="ORF">IAR55_000667</name>
</gene>
<dbReference type="PROSITE" id="PS51677">
    <property type="entry name" value="NODB"/>
    <property type="match status" value="1"/>
</dbReference>
<dbReference type="GO" id="GO:0071555">
    <property type="term" value="P:cell wall organization"/>
    <property type="evidence" value="ECO:0007669"/>
    <property type="project" value="UniProtKB-KW"/>
</dbReference>
<dbReference type="InterPro" id="IPR050248">
    <property type="entry name" value="Polysacc_deacetylase_ArnD"/>
</dbReference>
<feature type="chain" id="PRO_5043710301" description="chitin deacetylase" evidence="22">
    <location>
        <begin position="22"/>
        <end position="470"/>
    </location>
</feature>
<evidence type="ECO:0000256" key="9">
    <source>
        <dbReference type="ARBA" id="ARBA00022723"/>
    </source>
</evidence>
<dbReference type="CDD" id="cd10952">
    <property type="entry name" value="CE4_MrCDA_like"/>
    <property type="match status" value="1"/>
</dbReference>
<evidence type="ECO:0000256" key="14">
    <source>
        <dbReference type="ARBA" id="ARBA00023180"/>
    </source>
</evidence>
<comment type="similarity">
    <text evidence="4">Belongs to the polysaccharide deacetylase family.</text>
</comment>
<keyword evidence="18" id="KW-0961">Cell wall biogenesis/degradation</keyword>
<evidence type="ECO:0000256" key="7">
    <source>
        <dbReference type="ARBA" id="ARBA00022525"/>
    </source>
</evidence>
<dbReference type="Pfam" id="PF01522">
    <property type="entry name" value="Polysacc_deac_1"/>
    <property type="match status" value="1"/>
</dbReference>
<dbReference type="EC" id="3.5.1.41" evidence="20"/>
<comment type="caution">
    <text evidence="24">The sequence shown here is derived from an EMBL/GenBank/DDBJ whole genome shotgun (WGS) entry which is preliminary data.</text>
</comment>
<comment type="catalytic activity">
    <reaction evidence="21">
        <text>[(1-&gt;4)-N-acetyl-beta-D-glucosaminyl](n) + n H2O = chitosan + n acetate</text>
        <dbReference type="Rhea" id="RHEA:10464"/>
        <dbReference type="Rhea" id="RHEA-COMP:9593"/>
        <dbReference type="Rhea" id="RHEA-COMP:9597"/>
        <dbReference type="ChEBI" id="CHEBI:15377"/>
        <dbReference type="ChEBI" id="CHEBI:17029"/>
        <dbReference type="ChEBI" id="CHEBI:30089"/>
        <dbReference type="ChEBI" id="CHEBI:57704"/>
        <dbReference type="EC" id="3.5.1.41"/>
    </reaction>
    <physiologicalReaction direction="left-to-right" evidence="21">
        <dbReference type="Rhea" id="RHEA:10465"/>
    </physiologicalReaction>
</comment>
<feature type="signal peptide" evidence="22">
    <location>
        <begin position="1"/>
        <end position="21"/>
    </location>
</feature>
<evidence type="ECO:0000256" key="21">
    <source>
        <dbReference type="ARBA" id="ARBA00048494"/>
    </source>
</evidence>
<keyword evidence="14" id="KW-0325">Glycoprotein</keyword>
<evidence type="ECO:0000259" key="23">
    <source>
        <dbReference type="PROSITE" id="PS51677"/>
    </source>
</evidence>
<keyword evidence="25" id="KW-1185">Reference proteome</keyword>
<comment type="subcellular location">
    <subcellularLocation>
        <location evidence="3">Cell membrane</location>
        <topology evidence="3">Lipid-anchor</topology>
        <topology evidence="3">GPI-anchor</topology>
    </subcellularLocation>
    <subcellularLocation>
        <location evidence="2">Secreted</location>
        <location evidence="2">Cell wall</location>
    </subcellularLocation>
</comment>
<evidence type="ECO:0000256" key="15">
    <source>
        <dbReference type="ARBA" id="ARBA00023277"/>
    </source>
</evidence>
<evidence type="ECO:0000256" key="11">
    <source>
        <dbReference type="ARBA" id="ARBA00022801"/>
    </source>
</evidence>
<proteinExistence type="inferred from homology"/>
<evidence type="ECO:0000256" key="5">
    <source>
        <dbReference type="ARBA" id="ARBA00022475"/>
    </source>
</evidence>
<dbReference type="GO" id="GO:0009272">
    <property type="term" value="P:fungal-type cell wall biogenesis"/>
    <property type="evidence" value="ECO:0007669"/>
    <property type="project" value="UniProtKB-ARBA"/>
</dbReference>
<keyword evidence="10 22" id="KW-0732">Signal</keyword>
<dbReference type="GeneID" id="92177927"/>
<keyword evidence="17" id="KW-0449">Lipoprotein</keyword>
<dbReference type="SUPFAM" id="SSF88713">
    <property type="entry name" value="Glycoside hydrolase/deacetylase"/>
    <property type="match status" value="1"/>
</dbReference>
<keyword evidence="9" id="KW-0479">Metal-binding</keyword>
<dbReference type="GO" id="GO:0098552">
    <property type="term" value="C:side of membrane"/>
    <property type="evidence" value="ECO:0007669"/>
    <property type="project" value="UniProtKB-KW"/>
</dbReference>
<organism evidence="24 25">
    <name type="scientific">Kwoniella newhampshirensis</name>
    <dbReference type="NCBI Taxonomy" id="1651941"/>
    <lineage>
        <taxon>Eukaryota</taxon>
        <taxon>Fungi</taxon>
        <taxon>Dikarya</taxon>
        <taxon>Basidiomycota</taxon>
        <taxon>Agaricomycotina</taxon>
        <taxon>Tremellomycetes</taxon>
        <taxon>Tremellales</taxon>
        <taxon>Cryptococcaceae</taxon>
        <taxon>Kwoniella</taxon>
    </lineage>
</organism>
<keyword evidence="7" id="KW-0964">Secreted</keyword>
<evidence type="ECO:0000256" key="10">
    <source>
        <dbReference type="ARBA" id="ARBA00022729"/>
    </source>
</evidence>
<keyword evidence="12" id="KW-0146">Chitin degradation</keyword>